<comment type="subcellular location">
    <subcellularLocation>
        <location evidence="5">Cell membrane</location>
        <topology evidence="5">Multi-pass membrane protein</topology>
    </subcellularLocation>
    <subcellularLocation>
        <location evidence="1">Membrane</location>
        <topology evidence="1">Multi-pass membrane protein</topology>
    </subcellularLocation>
</comment>
<dbReference type="PANTHER" id="PTHR43839">
    <property type="entry name" value="OPPC IN A BINDING PROTEIN-DEPENDENT TRANSPORT SYSTEM"/>
    <property type="match status" value="1"/>
</dbReference>
<keyword evidence="8" id="KW-1185">Reference proteome</keyword>
<protein>
    <submittedName>
        <fullName evidence="7">ABC-type dipeptide/oligopeptide/nickel transport system, permease component</fullName>
    </submittedName>
</protein>
<dbReference type="Proteomes" id="UP000236248">
    <property type="component" value="Chromosome NCAV"/>
</dbReference>
<dbReference type="InterPro" id="IPR035906">
    <property type="entry name" value="MetI-like_sf"/>
</dbReference>
<keyword evidence="5" id="KW-0813">Transport</keyword>
<feature type="transmembrane region" description="Helical" evidence="5">
    <location>
        <begin position="250"/>
        <end position="278"/>
    </location>
</feature>
<accession>A0A2K5ASX2</accession>
<keyword evidence="3 5" id="KW-1133">Transmembrane helix</keyword>
<evidence type="ECO:0000313" key="8">
    <source>
        <dbReference type="Proteomes" id="UP000236248"/>
    </source>
</evidence>
<organism evidence="7 8">
    <name type="scientific">Candidatus Nitrosocaldus cavascurensis</name>
    <dbReference type="NCBI Taxonomy" id="2058097"/>
    <lineage>
        <taxon>Archaea</taxon>
        <taxon>Nitrososphaerota</taxon>
        <taxon>Nitrososphaeria</taxon>
        <taxon>Candidatus Nitrosocaldales</taxon>
        <taxon>Candidatus Nitrosocaldaceae</taxon>
        <taxon>Candidatus Nitrosocaldus</taxon>
    </lineage>
</organism>
<dbReference type="CDD" id="cd06261">
    <property type="entry name" value="TM_PBP2"/>
    <property type="match status" value="1"/>
</dbReference>
<evidence type="ECO:0000313" key="7">
    <source>
        <dbReference type="EMBL" id="SPC34731.1"/>
    </source>
</evidence>
<feature type="transmembrane region" description="Helical" evidence="5">
    <location>
        <begin position="20"/>
        <end position="39"/>
    </location>
</feature>
<keyword evidence="4 5" id="KW-0472">Membrane</keyword>
<dbReference type="Pfam" id="PF00528">
    <property type="entry name" value="BPD_transp_1"/>
    <property type="match status" value="1"/>
</dbReference>
<evidence type="ECO:0000256" key="2">
    <source>
        <dbReference type="ARBA" id="ARBA00022692"/>
    </source>
</evidence>
<gene>
    <name evidence="7" type="ORF">NCAV_1566</name>
</gene>
<dbReference type="AlphaFoldDB" id="A0A2K5ASX2"/>
<feature type="domain" description="ABC transmembrane type-1" evidence="6">
    <location>
        <begin position="254"/>
        <end position="445"/>
    </location>
</feature>
<feature type="transmembrane region" description="Helical" evidence="5">
    <location>
        <begin position="371"/>
        <end position="396"/>
    </location>
</feature>
<dbReference type="PANTHER" id="PTHR43839:SF1">
    <property type="entry name" value="OPPC IN A BINDING PROTEIN-DEPENDENT TRANSPORT SYSTEM"/>
    <property type="match status" value="1"/>
</dbReference>
<feature type="transmembrane region" description="Helical" evidence="5">
    <location>
        <begin position="298"/>
        <end position="330"/>
    </location>
</feature>
<dbReference type="GO" id="GO:0055085">
    <property type="term" value="P:transmembrane transport"/>
    <property type="evidence" value="ECO:0007669"/>
    <property type="project" value="InterPro"/>
</dbReference>
<evidence type="ECO:0000256" key="5">
    <source>
        <dbReference type="RuleBase" id="RU363032"/>
    </source>
</evidence>
<keyword evidence="2 5" id="KW-0812">Transmembrane</keyword>
<evidence type="ECO:0000256" key="4">
    <source>
        <dbReference type="ARBA" id="ARBA00023136"/>
    </source>
</evidence>
<evidence type="ECO:0000259" key="6">
    <source>
        <dbReference type="PROSITE" id="PS50928"/>
    </source>
</evidence>
<comment type="similarity">
    <text evidence="5">Belongs to the binding-protein-dependent transport system permease family.</text>
</comment>
<feature type="transmembrane region" description="Helical" evidence="5">
    <location>
        <begin position="423"/>
        <end position="448"/>
    </location>
</feature>
<dbReference type="EMBL" id="LT981265">
    <property type="protein sequence ID" value="SPC34731.1"/>
    <property type="molecule type" value="Genomic_DNA"/>
</dbReference>
<reference evidence="8" key="1">
    <citation type="submission" date="2018-01" db="EMBL/GenBank/DDBJ databases">
        <authorList>
            <person name="Kerou L M."/>
        </authorList>
    </citation>
    <scope>NUCLEOTIDE SEQUENCE [LARGE SCALE GENOMIC DNA]</scope>
    <source>
        <strain evidence="8">SCU2</strain>
    </source>
</reference>
<name>A0A2K5ASX2_9ARCH</name>
<dbReference type="GeneID" id="41595556"/>
<sequence length="459" mass="50869">MGDQSISLAYIWAEFRRSRVGLAGLTILFILLAVSIIAFTSTPLERLKEWNNPSAWTFYPRSAMPAWVNVLSSSKQPEHLILERPEVSIEDSDSLRIVTHRYTFNYAYDEFPSDFMLNYRIRYEGSAPLLLLTITRPDKDSIELARVSLPYASNEQVYESTLFSTDRAVQDGIANNLSKYRFSISRDATVTAVFSSYEERRVMKGVYNVEARFFLFDERDEVLASRFIVGGKVYGLLGTDDLRRDLSIGLIWGAPIALFIGISVASISVLIGMVYGIISGYKGGSTDEVMMRANDVVYALPALPLLILLAVSVGRSILLIVAYLIIFGWVGIAKVSRSIALQIKSLAYVEAAELMGQSSIKIIFRHIFPQLLPYTFASIAISVPGAIITEAGLSFLGLGDPTMPTWGQILHDANLYGAAARGLWWWIVPPGLMIALTGLAFVLIGNALDAIVNPRLKRL</sequence>
<dbReference type="InterPro" id="IPR000515">
    <property type="entry name" value="MetI-like"/>
</dbReference>
<dbReference type="RefSeq" id="WP_103286666.1">
    <property type="nucleotide sequence ID" value="NZ_LT981265.1"/>
</dbReference>
<evidence type="ECO:0000256" key="3">
    <source>
        <dbReference type="ARBA" id="ARBA00022989"/>
    </source>
</evidence>
<dbReference type="KEGG" id="ncv:NCAV_1566"/>
<dbReference type="SUPFAM" id="SSF161098">
    <property type="entry name" value="MetI-like"/>
    <property type="match status" value="1"/>
</dbReference>
<evidence type="ECO:0000256" key="1">
    <source>
        <dbReference type="ARBA" id="ARBA00004141"/>
    </source>
</evidence>
<dbReference type="PROSITE" id="PS50928">
    <property type="entry name" value="ABC_TM1"/>
    <property type="match status" value="1"/>
</dbReference>
<proteinExistence type="inferred from homology"/>
<dbReference type="Gene3D" id="1.10.3720.10">
    <property type="entry name" value="MetI-like"/>
    <property type="match status" value="1"/>
</dbReference>
<dbReference type="GO" id="GO:0005886">
    <property type="term" value="C:plasma membrane"/>
    <property type="evidence" value="ECO:0007669"/>
    <property type="project" value="UniProtKB-SubCell"/>
</dbReference>